<feature type="region of interest" description="Disordered" evidence="5">
    <location>
        <begin position="655"/>
        <end position="678"/>
    </location>
</feature>
<feature type="short sequence motif" description="GXSXG" evidence="4">
    <location>
        <begin position="297"/>
        <end position="301"/>
    </location>
</feature>
<dbReference type="STRING" id="695850.A0A067BZN0"/>
<feature type="domain" description="PNPLA" evidence="6">
    <location>
        <begin position="266"/>
        <end position="487"/>
    </location>
</feature>
<dbReference type="Pfam" id="PF11815">
    <property type="entry name" value="DUF3336"/>
    <property type="match status" value="1"/>
</dbReference>
<feature type="active site" description="Nucleophile" evidence="4">
    <location>
        <position position="299"/>
    </location>
</feature>
<dbReference type="OMA" id="SIVPWPH"/>
<dbReference type="KEGG" id="spar:SPRG_10696"/>
<evidence type="ECO:0000313" key="8">
    <source>
        <dbReference type="Proteomes" id="UP000030745"/>
    </source>
</evidence>
<proteinExistence type="predicted"/>
<dbReference type="RefSeq" id="XP_012205320.1">
    <property type="nucleotide sequence ID" value="XM_012349930.1"/>
</dbReference>
<evidence type="ECO:0000256" key="1">
    <source>
        <dbReference type="ARBA" id="ARBA00022801"/>
    </source>
</evidence>
<accession>A0A067BZN0</accession>
<dbReference type="PROSITE" id="PS51635">
    <property type="entry name" value="PNPLA"/>
    <property type="match status" value="1"/>
</dbReference>
<dbReference type="GO" id="GO:0004806">
    <property type="term" value="F:triacylglycerol lipase activity"/>
    <property type="evidence" value="ECO:0007669"/>
    <property type="project" value="InterPro"/>
</dbReference>
<name>A0A067BZN0_SAPPC</name>
<dbReference type="GO" id="GO:0016042">
    <property type="term" value="P:lipid catabolic process"/>
    <property type="evidence" value="ECO:0007669"/>
    <property type="project" value="UniProtKB-UniRule"/>
</dbReference>
<evidence type="ECO:0000256" key="5">
    <source>
        <dbReference type="SAM" id="MobiDB-lite"/>
    </source>
</evidence>
<dbReference type="InterPro" id="IPR016035">
    <property type="entry name" value="Acyl_Trfase/lysoPLipase"/>
</dbReference>
<evidence type="ECO:0000256" key="4">
    <source>
        <dbReference type="PROSITE-ProRule" id="PRU01161"/>
    </source>
</evidence>
<dbReference type="Proteomes" id="UP000030745">
    <property type="component" value="Unassembled WGS sequence"/>
</dbReference>
<dbReference type="PANTHER" id="PTHR14226">
    <property type="entry name" value="NEUROPATHY TARGET ESTERASE/SWISS CHEESE D.MELANOGASTER"/>
    <property type="match status" value="1"/>
</dbReference>
<reference evidence="7 8" key="1">
    <citation type="journal article" date="2013" name="PLoS Genet.">
        <title>Distinctive expansion of potential virulence genes in the genome of the oomycete fish pathogen Saprolegnia parasitica.</title>
        <authorList>
            <person name="Jiang R.H."/>
            <person name="de Bruijn I."/>
            <person name="Haas B.J."/>
            <person name="Belmonte R."/>
            <person name="Lobach L."/>
            <person name="Christie J."/>
            <person name="van den Ackerveken G."/>
            <person name="Bottin A."/>
            <person name="Bulone V."/>
            <person name="Diaz-Moreno S.M."/>
            <person name="Dumas B."/>
            <person name="Fan L."/>
            <person name="Gaulin E."/>
            <person name="Govers F."/>
            <person name="Grenville-Briggs L.J."/>
            <person name="Horner N.R."/>
            <person name="Levin J.Z."/>
            <person name="Mammella M."/>
            <person name="Meijer H.J."/>
            <person name="Morris P."/>
            <person name="Nusbaum C."/>
            <person name="Oome S."/>
            <person name="Phillips A.J."/>
            <person name="van Rooyen D."/>
            <person name="Rzeszutek E."/>
            <person name="Saraiva M."/>
            <person name="Secombes C.J."/>
            <person name="Seidl M.F."/>
            <person name="Snel B."/>
            <person name="Stassen J.H."/>
            <person name="Sykes S."/>
            <person name="Tripathy S."/>
            <person name="van den Berg H."/>
            <person name="Vega-Arreguin J.C."/>
            <person name="Wawra S."/>
            <person name="Young S.K."/>
            <person name="Zeng Q."/>
            <person name="Dieguez-Uribeondo J."/>
            <person name="Russ C."/>
            <person name="Tyler B.M."/>
            <person name="van West P."/>
        </authorList>
    </citation>
    <scope>NUCLEOTIDE SEQUENCE [LARGE SCALE GENOMIC DNA]</scope>
    <source>
        <strain evidence="7 8">CBS 223.65</strain>
    </source>
</reference>
<keyword evidence="3 4" id="KW-0443">Lipid metabolism</keyword>
<dbReference type="AlphaFoldDB" id="A0A067BZN0"/>
<sequence length="716" mass="80060">MARPHEQTLLKRSAVYYMRFWLYITGLQSQAALWRNLLLDWRFRGSTKEGLYVLTRNLLHLLWRSVRLLMVPDVFFRYFVATFSLQMLFELWQLVKQQLVKLWLQTSAKGRRSLKLRTALAKAKTLAERQTIGSELDVIEGHDKWRKDPSAGLFHYERVQKKIAMYRRLIAEKDVLGIMFSLRAGLLRKHWGLGNPALYDVSYIGTKHLVDEYLDTILESMDLVLRAKGTESTLGSADDVSKQELSIDNKLAFFSETRHAFGRSALMLSGGGGLGLYHSGIIKTLVDEDILPTVISGASAGSIVAGCVGVRTDDELRDLFTTEALSLRFFGTNVTASDIAQYTPSWLAALEDVLPNQAFRNVQEAYVVAARFLDKGYILDNAILKECLQSNMGDFTFREAYDRTGRIINITVTPSQSTDYPQLLNYLTAPNVLIWSASLASCAIPLVFAPVELLGKDQHGNIVPVYREGLKWSDGSVECDLPMERLSELFNVNHFIVSQVNIHYKFISGYASLGGGDILGFLKKQMKAYIKNIAEFGLNTSVLKFFGIGLVPLLTQTYEGDVTIPLASQVSFLEMCKRVLVNPSRREFDSLVLSGERATWPHLSRIQTMCRIEYALERAVRYLRGEQAIEDEKRTGVSSLGRVPSFYTSSSSMNLTGLLPRKPSGGQLKDPSPNGTKSVIRRNKSVNVAGAVMTMESSFSSFGRASNSSLADASTS</sequence>
<keyword evidence="8" id="KW-1185">Reference proteome</keyword>
<keyword evidence="2 4" id="KW-0442">Lipid degradation</keyword>
<dbReference type="Pfam" id="PF01734">
    <property type="entry name" value="Patatin"/>
    <property type="match status" value="1"/>
</dbReference>
<dbReference type="InterPro" id="IPR021771">
    <property type="entry name" value="Triacylglycerol_lipase_N"/>
</dbReference>
<feature type="short sequence motif" description="GXGXXG" evidence="4">
    <location>
        <begin position="270"/>
        <end position="275"/>
    </location>
</feature>
<dbReference type="OrthoDB" id="10049244at2759"/>
<dbReference type="EMBL" id="KK583247">
    <property type="protein sequence ID" value="KDO23999.1"/>
    <property type="molecule type" value="Genomic_DNA"/>
</dbReference>
<evidence type="ECO:0000256" key="3">
    <source>
        <dbReference type="ARBA" id="ARBA00023098"/>
    </source>
</evidence>
<protein>
    <recommendedName>
        <fullName evidence="6">PNPLA domain-containing protein</fullName>
    </recommendedName>
</protein>
<evidence type="ECO:0000259" key="6">
    <source>
        <dbReference type="PROSITE" id="PS51635"/>
    </source>
</evidence>
<gene>
    <name evidence="7" type="ORF">SPRG_10696</name>
</gene>
<dbReference type="InterPro" id="IPR050301">
    <property type="entry name" value="NTE"/>
</dbReference>
<dbReference type="PANTHER" id="PTHR14226:SF10">
    <property type="entry name" value="TRIACYLGLYCEROL LIPASE 4-RELATED"/>
    <property type="match status" value="1"/>
</dbReference>
<dbReference type="SUPFAM" id="SSF52151">
    <property type="entry name" value="FabD/lysophospholipase-like"/>
    <property type="match status" value="1"/>
</dbReference>
<evidence type="ECO:0000313" key="7">
    <source>
        <dbReference type="EMBL" id="KDO23999.1"/>
    </source>
</evidence>
<dbReference type="VEuPathDB" id="FungiDB:SPRG_10696"/>
<feature type="active site" description="Proton acceptor" evidence="4">
    <location>
        <position position="474"/>
    </location>
</feature>
<keyword evidence="1 4" id="KW-0378">Hydrolase</keyword>
<dbReference type="InterPro" id="IPR002641">
    <property type="entry name" value="PNPLA_dom"/>
</dbReference>
<dbReference type="Gene3D" id="3.40.1090.10">
    <property type="entry name" value="Cytosolic phospholipase A2 catalytic domain"/>
    <property type="match status" value="2"/>
</dbReference>
<comment type="caution">
    <text evidence="4">Lacks conserved residue(s) required for the propagation of feature annotation.</text>
</comment>
<dbReference type="GeneID" id="24132794"/>
<organism evidence="7 8">
    <name type="scientific">Saprolegnia parasitica (strain CBS 223.65)</name>
    <dbReference type="NCBI Taxonomy" id="695850"/>
    <lineage>
        <taxon>Eukaryota</taxon>
        <taxon>Sar</taxon>
        <taxon>Stramenopiles</taxon>
        <taxon>Oomycota</taxon>
        <taxon>Saprolegniomycetes</taxon>
        <taxon>Saprolegniales</taxon>
        <taxon>Saprolegniaceae</taxon>
        <taxon>Saprolegnia</taxon>
    </lineage>
</organism>
<evidence type="ECO:0000256" key="2">
    <source>
        <dbReference type="ARBA" id="ARBA00022963"/>
    </source>
</evidence>